<evidence type="ECO:0000313" key="6">
    <source>
        <dbReference type="EMBL" id="PSK87479.1"/>
    </source>
</evidence>
<proteinExistence type="predicted"/>
<name>A0A2P8CR94_9ACTN</name>
<dbReference type="InterPro" id="IPR001647">
    <property type="entry name" value="HTH_TetR"/>
</dbReference>
<evidence type="ECO:0000313" key="7">
    <source>
        <dbReference type="Proteomes" id="UP000240542"/>
    </source>
</evidence>
<keyword evidence="1" id="KW-0805">Transcription regulation</keyword>
<dbReference type="Proteomes" id="UP000240542">
    <property type="component" value="Unassembled WGS sequence"/>
</dbReference>
<dbReference type="GO" id="GO:0000976">
    <property type="term" value="F:transcription cis-regulatory region binding"/>
    <property type="evidence" value="ECO:0007669"/>
    <property type="project" value="TreeGrafter"/>
</dbReference>
<evidence type="ECO:0000256" key="1">
    <source>
        <dbReference type="ARBA" id="ARBA00023015"/>
    </source>
</evidence>
<dbReference type="Pfam" id="PF00440">
    <property type="entry name" value="TetR_N"/>
    <property type="match status" value="1"/>
</dbReference>
<keyword evidence="3" id="KW-0804">Transcription</keyword>
<evidence type="ECO:0000256" key="3">
    <source>
        <dbReference type="ARBA" id="ARBA00023163"/>
    </source>
</evidence>
<organism evidence="6 7">
    <name type="scientific">Murinocardiopsis flavida</name>
    <dbReference type="NCBI Taxonomy" id="645275"/>
    <lineage>
        <taxon>Bacteria</taxon>
        <taxon>Bacillati</taxon>
        <taxon>Actinomycetota</taxon>
        <taxon>Actinomycetes</taxon>
        <taxon>Streptosporangiales</taxon>
        <taxon>Nocardiopsidaceae</taxon>
        <taxon>Murinocardiopsis</taxon>
    </lineage>
</organism>
<reference evidence="6 7" key="1">
    <citation type="submission" date="2018-03" db="EMBL/GenBank/DDBJ databases">
        <title>Genomic Encyclopedia of Archaeal and Bacterial Type Strains, Phase II (KMG-II): from individual species to whole genera.</title>
        <authorList>
            <person name="Goeker M."/>
        </authorList>
    </citation>
    <scope>NUCLEOTIDE SEQUENCE [LARGE SCALE GENOMIC DNA]</scope>
    <source>
        <strain evidence="6 7">DSM 45312</strain>
    </source>
</reference>
<protein>
    <submittedName>
        <fullName evidence="6">TetR family transcriptional regulator</fullName>
    </submittedName>
</protein>
<accession>A0A2P8CR94</accession>
<evidence type="ECO:0000259" key="5">
    <source>
        <dbReference type="PROSITE" id="PS50977"/>
    </source>
</evidence>
<sequence length="192" mass="21201">MNAKNSRDGLLTEAIDYYADHGVRDTSLRTLAAAIGTSQRMLHYHFGDRGDLLAAVITEVVAREIAALEAMSAEERDPFDALGRHWARVRATARKFGPLYFELSTHAMYGAPYAVRLPEVLVTRYAAVFAQTYATVTDAEHSSRLARLTLGVGRGLLFDVLLDDDLDAADAAVAEFTAMVRHRIAHRRDHGT</sequence>
<dbReference type="SUPFAM" id="SSF46689">
    <property type="entry name" value="Homeodomain-like"/>
    <property type="match status" value="1"/>
</dbReference>
<dbReference type="PANTHER" id="PTHR30055">
    <property type="entry name" value="HTH-TYPE TRANSCRIPTIONAL REGULATOR RUTR"/>
    <property type="match status" value="1"/>
</dbReference>
<dbReference type="PROSITE" id="PS50977">
    <property type="entry name" value="HTH_TETR_2"/>
    <property type="match status" value="1"/>
</dbReference>
<dbReference type="RefSeq" id="WP_170134371.1">
    <property type="nucleotide sequence ID" value="NZ_PYGA01000031.1"/>
</dbReference>
<dbReference type="GO" id="GO:0003700">
    <property type="term" value="F:DNA-binding transcription factor activity"/>
    <property type="evidence" value="ECO:0007669"/>
    <property type="project" value="TreeGrafter"/>
</dbReference>
<feature type="DNA-binding region" description="H-T-H motif" evidence="4">
    <location>
        <begin position="27"/>
        <end position="46"/>
    </location>
</feature>
<keyword evidence="7" id="KW-1185">Reference proteome</keyword>
<dbReference type="PANTHER" id="PTHR30055:SF234">
    <property type="entry name" value="HTH-TYPE TRANSCRIPTIONAL REGULATOR BETI"/>
    <property type="match status" value="1"/>
</dbReference>
<dbReference type="AlphaFoldDB" id="A0A2P8CR94"/>
<evidence type="ECO:0000256" key="2">
    <source>
        <dbReference type="ARBA" id="ARBA00023125"/>
    </source>
</evidence>
<dbReference type="InterPro" id="IPR009057">
    <property type="entry name" value="Homeodomain-like_sf"/>
</dbReference>
<gene>
    <name evidence="6" type="ORF">CLV63_13132</name>
</gene>
<comment type="caution">
    <text evidence="6">The sequence shown here is derived from an EMBL/GenBank/DDBJ whole genome shotgun (WGS) entry which is preliminary data.</text>
</comment>
<dbReference type="EMBL" id="PYGA01000031">
    <property type="protein sequence ID" value="PSK87479.1"/>
    <property type="molecule type" value="Genomic_DNA"/>
</dbReference>
<feature type="domain" description="HTH tetR-type" evidence="5">
    <location>
        <begin position="4"/>
        <end position="64"/>
    </location>
</feature>
<dbReference type="Gene3D" id="1.10.357.10">
    <property type="entry name" value="Tetracycline Repressor, domain 2"/>
    <property type="match status" value="1"/>
</dbReference>
<dbReference type="InterPro" id="IPR050109">
    <property type="entry name" value="HTH-type_TetR-like_transc_reg"/>
</dbReference>
<keyword evidence="2 4" id="KW-0238">DNA-binding</keyword>
<evidence type="ECO:0000256" key="4">
    <source>
        <dbReference type="PROSITE-ProRule" id="PRU00335"/>
    </source>
</evidence>